<dbReference type="InterPro" id="IPR012424">
    <property type="entry name" value="Conjugative_transposon_TraJ_C"/>
</dbReference>
<protein>
    <recommendedName>
        <fullName evidence="2">Conjugative transposon TraJ C-terminal domain-containing protein</fullName>
    </recommendedName>
</protein>
<evidence type="ECO:0000313" key="4">
    <source>
        <dbReference type="Proteomes" id="UP000245489"/>
    </source>
</evidence>
<gene>
    <name evidence="3" type="ORF">LV89_04750</name>
</gene>
<evidence type="ECO:0000259" key="2">
    <source>
        <dbReference type="Pfam" id="PF07863"/>
    </source>
</evidence>
<feature type="domain" description="Conjugative transposon TraJ C-terminal" evidence="2">
    <location>
        <begin position="8"/>
        <end position="350"/>
    </location>
</feature>
<reference evidence="3 4" key="1">
    <citation type="submission" date="2018-05" db="EMBL/GenBank/DDBJ databases">
        <title>Genomic Encyclopedia of Archaeal and Bacterial Type Strains, Phase II (KMG-II): from individual species to whole genera.</title>
        <authorList>
            <person name="Goeker M."/>
        </authorList>
    </citation>
    <scope>NUCLEOTIDE SEQUENCE [LARGE SCALE GENOMIC DNA]</scope>
    <source>
        <strain evidence="3 4">DSM 22214</strain>
    </source>
</reference>
<feature type="transmembrane region" description="Helical" evidence="1">
    <location>
        <begin position="222"/>
        <end position="243"/>
    </location>
</feature>
<keyword evidence="1" id="KW-0472">Membrane</keyword>
<keyword evidence="1" id="KW-0812">Transmembrane</keyword>
<keyword evidence="1" id="KW-1133">Transmembrane helix</keyword>
<keyword evidence="4" id="KW-1185">Reference proteome</keyword>
<feature type="transmembrane region" description="Helical" evidence="1">
    <location>
        <begin position="272"/>
        <end position="289"/>
    </location>
</feature>
<organism evidence="3 4">
    <name type="scientific">Arcicella aurantiaca</name>
    <dbReference type="NCBI Taxonomy" id="591202"/>
    <lineage>
        <taxon>Bacteria</taxon>
        <taxon>Pseudomonadati</taxon>
        <taxon>Bacteroidota</taxon>
        <taxon>Cytophagia</taxon>
        <taxon>Cytophagales</taxon>
        <taxon>Flectobacillaceae</taxon>
        <taxon>Arcicella</taxon>
    </lineage>
</organism>
<dbReference type="OrthoDB" id="923953at2"/>
<evidence type="ECO:0000256" key="1">
    <source>
        <dbReference type="SAM" id="Phobius"/>
    </source>
</evidence>
<dbReference type="RefSeq" id="WP_109745412.1">
    <property type="nucleotide sequence ID" value="NZ_QGGO01000044.1"/>
</dbReference>
<accession>A0A316DGZ4</accession>
<proteinExistence type="predicted"/>
<name>A0A316DGZ4_9BACT</name>
<sequence>MALIDDIINILQDAYDSSLTGLSATQTIATLGRYLAGIGGMFYIGKSVMGQIARNESINFIPLIRPIFFLMAVGWSSNICDSIDSICNSIAITSSGDVQKMKDAYETYDNQLEKTIELKWANIAKNEKDYDAQFGDGAYASTTFDWERNVVIGVSKFKDDFVAGLLDVITEILQWINYFAFMVMYLMSFLFRICLRAVAPIAIGIAIFDGFANNAVEWLGKYINYALLPAIANLYGAISFNILTKMMITLTSAGIVGDENAKNTSYDITTMGAVYVAVLVVLIIGWFFIPTIANMVVSVGGSSAAAQGFAARSAALGAGVTSGAKMTARGGVIASGAISGGIKEGYAGAVNGGKTGMSMGQNAGMGNYGSSALGMASAIGGGIYNGAIGAFKGGGDANVAAKKMKRRASYRYGNGRYGT</sequence>
<dbReference type="AlphaFoldDB" id="A0A316DGZ4"/>
<dbReference type="Proteomes" id="UP000245489">
    <property type="component" value="Unassembled WGS sequence"/>
</dbReference>
<dbReference type="EMBL" id="QGGO01000044">
    <property type="protein sequence ID" value="PWK16792.1"/>
    <property type="molecule type" value="Genomic_DNA"/>
</dbReference>
<dbReference type="Pfam" id="PF07863">
    <property type="entry name" value="CtnDOT_TraJ"/>
    <property type="match status" value="1"/>
</dbReference>
<comment type="caution">
    <text evidence="3">The sequence shown here is derived from an EMBL/GenBank/DDBJ whole genome shotgun (WGS) entry which is preliminary data.</text>
</comment>
<evidence type="ECO:0000313" key="3">
    <source>
        <dbReference type="EMBL" id="PWK16792.1"/>
    </source>
</evidence>